<gene>
    <name evidence="3" type="ORF">GUITHDRAFT_121453</name>
</gene>
<reference evidence="3 5" key="1">
    <citation type="journal article" date="2012" name="Nature">
        <title>Algal genomes reveal evolutionary mosaicism and the fate of nucleomorphs.</title>
        <authorList>
            <consortium name="DOE Joint Genome Institute"/>
            <person name="Curtis B.A."/>
            <person name="Tanifuji G."/>
            <person name="Burki F."/>
            <person name="Gruber A."/>
            <person name="Irimia M."/>
            <person name="Maruyama S."/>
            <person name="Arias M.C."/>
            <person name="Ball S.G."/>
            <person name="Gile G.H."/>
            <person name="Hirakawa Y."/>
            <person name="Hopkins J.F."/>
            <person name="Kuo A."/>
            <person name="Rensing S.A."/>
            <person name="Schmutz J."/>
            <person name="Symeonidi A."/>
            <person name="Elias M."/>
            <person name="Eveleigh R.J."/>
            <person name="Herman E.K."/>
            <person name="Klute M.J."/>
            <person name="Nakayama T."/>
            <person name="Obornik M."/>
            <person name="Reyes-Prieto A."/>
            <person name="Armbrust E.V."/>
            <person name="Aves S.J."/>
            <person name="Beiko R.G."/>
            <person name="Coutinho P."/>
            <person name="Dacks J.B."/>
            <person name="Durnford D.G."/>
            <person name="Fast N.M."/>
            <person name="Green B.R."/>
            <person name="Grisdale C.J."/>
            <person name="Hempel F."/>
            <person name="Henrissat B."/>
            <person name="Hoppner M.P."/>
            <person name="Ishida K."/>
            <person name="Kim E."/>
            <person name="Koreny L."/>
            <person name="Kroth P.G."/>
            <person name="Liu Y."/>
            <person name="Malik S.B."/>
            <person name="Maier U.G."/>
            <person name="McRose D."/>
            <person name="Mock T."/>
            <person name="Neilson J.A."/>
            <person name="Onodera N.T."/>
            <person name="Poole A.M."/>
            <person name="Pritham E.J."/>
            <person name="Richards T.A."/>
            <person name="Rocap G."/>
            <person name="Roy S.W."/>
            <person name="Sarai C."/>
            <person name="Schaack S."/>
            <person name="Shirato S."/>
            <person name="Slamovits C.H."/>
            <person name="Spencer D.F."/>
            <person name="Suzuki S."/>
            <person name="Worden A.Z."/>
            <person name="Zauner S."/>
            <person name="Barry K."/>
            <person name="Bell C."/>
            <person name="Bharti A.K."/>
            <person name="Crow J.A."/>
            <person name="Grimwood J."/>
            <person name="Kramer R."/>
            <person name="Lindquist E."/>
            <person name="Lucas S."/>
            <person name="Salamov A."/>
            <person name="McFadden G.I."/>
            <person name="Lane C.E."/>
            <person name="Keeling P.J."/>
            <person name="Gray M.W."/>
            <person name="Grigoriev I.V."/>
            <person name="Archibald J.M."/>
        </authorList>
    </citation>
    <scope>NUCLEOTIDE SEQUENCE</scope>
    <source>
        <strain evidence="3 5">CCMP2712</strain>
    </source>
</reference>
<dbReference type="OrthoDB" id="2156629at2759"/>
<feature type="transmembrane region" description="Helical" evidence="2">
    <location>
        <begin position="454"/>
        <end position="476"/>
    </location>
</feature>
<dbReference type="RefSeq" id="XP_005819353.1">
    <property type="nucleotide sequence ID" value="XM_005819296.1"/>
</dbReference>
<feature type="transmembrane region" description="Helical" evidence="2">
    <location>
        <begin position="384"/>
        <end position="403"/>
    </location>
</feature>
<name>L1I831_GUITC</name>
<evidence type="ECO:0000313" key="5">
    <source>
        <dbReference type="Proteomes" id="UP000011087"/>
    </source>
</evidence>
<dbReference type="KEGG" id="gtt:GUITHDRAFT_121453"/>
<feature type="transmembrane region" description="Helical" evidence="2">
    <location>
        <begin position="424"/>
        <end position="442"/>
    </location>
</feature>
<dbReference type="Proteomes" id="UP000011087">
    <property type="component" value="Unassembled WGS sequence"/>
</dbReference>
<dbReference type="GeneID" id="17289106"/>
<keyword evidence="2" id="KW-1133">Transmembrane helix</keyword>
<evidence type="ECO:0000313" key="4">
    <source>
        <dbReference type="EnsemblProtists" id="EKX32373"/>
    </source>
</evidence>
<evidence type="ECO:0000256" key="2">
    <source>
        <dbReference type="SAM" id="Phobius"/>
    </source>
</evidence>
<feature type="transmembrane region" description="Helical" evidence="2">
    <location>
        <begin position="508"/>
        <end position="530"/>
    </location>
</feature>
<feature type="compositionally biased region" description="Basic and acidic residues" evidence="1">
    <location>
        <begin position="809"/>
        <end position="834"/>
    </location>
</feature>
<evidence type="ECO:0000313" key="3">
    <source>
        <dbReference type="EMBL" id="EKX32373.1"/>
    </source>
</evidence>
<dbReference type="PaxDb" id="55529-EKX32373"/>
<feature type="transmembrane region" description="Helical" evidence="2">
    <location>
        <begin position="346"/>
        <end position="364"/>
    </location>
</feature>
<dbReference type="HOGENOM" id="CLU_017215_0_0_1"/>
<keyword evidence="2" id="KW-0812">Transmembrane</keyword>
<reference evidence="4" key="3">
    <citation type="submission" date="2015-06" db="UniProtKB">
        <authorList>
            <consortium name="EnsemblProtists"/>
        </authorList>
    </citation>
    <scope>IDENTIFICATION</scope>
</reference>
<sequence length="928" mass="106636">MDQRPLPFGARGTWPRCAERPFREVQNGVKGFLDKFCLVDGKDWEAGFVLGLVHSLLFVPMLSFYEELDETTQVKRFTGSLGGLVELGHSDRVDNVLLEYIIAIELCRKEGTHVQSIFPILLSPRRDDGTFSEFLWSSLQLLPEKPSHLTNERAAMILAMLDVEEKQIAQMKQRSIKQTVEMILKHQACKLSDMKQDDQVYDFCARKILDVVLRDIERLQLDPNDFAFKTPGGSEVLQWLKERGLLGLAPMLVKHHVDSLNKAANLTDSDILDIFRSERSKQDEMSCPKGQELSLRLAIADLRKDKRAKPYSQRLLDFRDSATAIGTAVWTTNAIEIVCSKWQGQYMFAVLALVCALIPFFTLGDKLLTTWQSTDYHVVLWFKVVYYLPFWISTSLVLVKSVYEARYVRPHKARATLKAQSFRWNLLFLIGVVAEIAQILAGQHEPGWTVADTLSVNGIAFELMLFLPASMLVYLTFEYREEYWVPSWLMLAIVVSVTYSFIWRAFLWYFMTTVFVAVFTSSLFTYFVVIRIKTIGEARRKLGFNVKRYLEEWSHCLQATSSVDAPDVGRDLNHKGVGRVLHSRRLHPVMSVEPQATRGALEVLWEMTSAIELQLEQQYRSCQARVHPWTRFWQDRNKGFGRFKSKEGERGYGKIRQLSSDLDQLYQQASTINSAVHDLIADLLTPLQHHSGSSHLVNKYPMLVYGPVKQPQRAIEKCVRSYRRDVGCLTDLVRCTIVAESMEQLLQVLHTIRLRSVIGIAPVNRDEDCKLSVDAASQSASESLPAQAGNQSFLSRAQQLVLSSLSSRSRRESEGEKQLELMRGEEQEQEEGGKSERFFRITQVKNRFHSDSHHFNPMTGYRDLSLNLEVGWTFSRNSVIFLPVEEWEQGAVDRYIIEVQIHFKGFYDIMSKAGFHDFYCEWRDIMSR</sequence>
<dbReference type="EnsemblProtists" id="EKX32373">
    <property type="protein sequence ID" value="EKX32373"/>
    <property type="gene ID" value="GUITHDRAFT_121453"/>
</dbReference>
<keyword evidence="2" id="KW-0472">Membrane</keyword>
<feature type="region of interest" description="Disordered" evidence="1">
    <location>
        <begin position="805"/>
        <end position="834"/>
    </location>
</feature>
<feature type="transmembrane region" description="Helical" evidence="2">
    <location>
        <begin position="483"/>
        <end position="502"/>
    </location>
</feature>
<organism evidence="3">
    <name type="scientific">Guillardia theta (strain CCMP2712)</name>
    <name type="common">Cryptophyte</name>
    <dbReference type="NCBI Taxonomy" id="905079"/>
    <lineage>
        <taxon>Eukaryota</taxon>
        <taxon>Cryptophyceae</taxon>
        <taxon>Pyrenomonadales</taxon>
        <taxon>Geminigeraceae</taxon>
        <taxon>Guillardia</taxon>
    </lineage>
</organism>
<proteinExistence type="predicted"/>
<evidence type="ECO:0008006" key="6">
    <source>
        <dbReference type="Google" id="ProtNLM"/>
    </source>
</evidence>
<reference evidence="5" key="2">
    <citation type="submission" date="2012-11" db="EMBL/GenBank/DDBJ databases">
        <authorList>
            <person name="Kuo A."/>
            <person name="Curtis B.A."/>
            <person name="Tanifuji G."/>
            <person name="Burki F."/>
            <person name="Gruber A."/>
            <person name="Irimia M."/>
            <person name="Maruyama S."/>
            <person name="Arias M.C."/>
            <person name="Ball S.G."/>
            <person name="Gile G.H."/>
            <person name="Hirakawa Y."/>
            <person name="Hopkins J.F."/>
            <person name="Rensing S.A."/>
            <person name="Schmutz J."/>
            <person name="Symeonidi A."/>
            <person name="Elias M."/>
            <person name="Eveleigh R.J."/>
            <person name="Herman E.K."/>
            <person name="Klute M.J."/>
            <person name="Nakayama T."/>
            <person name="Obornik M."/>
            <person name="Reyes-Prieto A."/>
            <person name="Armbrust E.V."/>
            <person name="Aves S.J."/>
            <person name="Beiko R.G."/>
            <person name="Coutinho P."/>
            <person name="Dacks J.B."/>
            <person name="Durnford D.G."/>
            <person name="Fast N.M."/>
            <person name="Green B.R."/>
            <person name="Grisdale C."/>
            <person name="Hempe F."/>
            <person name="Henrissat B."/>
            <person name="Hoppner M.P."/>
            <person name="Ishida K.-I."/>
            <person name="Kim E."/>
            <person name="Koreny L."/>
            <person name="Kroth P.G."/>
            <person name="Liu Y."/>
            <person name="Malik S.-B."/>
            <person name="Maier U.G."/>
            <person name="McRose D."/>
            <person name="Mock T."/>
            <person name="Neilson J.A."/>
            <person name="Onodera N.T."/>
            <person name="Poole A.M."/>
            <person name="Pritham E.J."/>
            <person name="Richards T.A."/>
            <person name="Rocap G."/>
            <person name="Roy S.W."/>
            <person name="Sarai C."/>
            <person name="Schaack S."/>
            <person name="Shirato S."/>
            <person name="Slamovits C.H."/>
            <person name="Spencer D.F."/>
            <person name="Suzuki S."/>
            <person name="Worden A.Z."/>
            <person name="Zauner S."/>
            <person name="Barry K."/>
            <person name="Bell C."/>
            <person name="Bharti A.K."/>
            <person name="Crow J.A."/>
            <person name="Grimwood J."/>
            <person name="Kramer R."/>
            <person name="Lindquist E."/>
            <person name="Lucas S."/>
            <person name="Salamov A."/>
            <person name="McFadden G.I."/>
            <person name="Lane C.E."/>
            <person name="Keeling P.J."/>
            <person name="Gray M.W."/>
            <person name="Grigoriev I.V."/>
            <person name="Archibald J.M."/>
        </authorList>
    </citation>
    <scope>NUCLEOTIDE SEQUENCE</scope>
    <source>
        <strain evidence="5">CCMP2712</strain>
    </source>
</reference>
<accession>L1I831</accession>
<protein>
    <recommendedName>
        <fullName evidence="6">SAM domain-containing protein</fullName>
    </recommendedName>
</protein>
<dbReference type="AlphaFoldDB" id="L1I831"/>
<keyword evidence="5" id="KW-1185">Reference proteome</keyword>
<feature type="transmembrane region" description="Helical" evidence="2">
    <location>
        <begin position="46"/>
        <end position="65"/>
    </location>
</feature>
<dbReference type="EMBL" id="JH993193">
    <property type="protein sequence ID" value="EKX32373.1"/>
    <property type="molecule type" value="Genomic_DNA"/>
</dbReference>
<evidence type="ECO:0000256" key="1">
    <source>
        <dbReference type="SAM" id="MobiDB-lite"/>
    </source>
</evidence>